<dbReference type="AlphaFoldDB" id="S7T332"/>
<dbReference type="PATRIC" id="fig|1121439.3.peg.2501"/>
<evidence type="ECO:0008006" key="3">
    <source>
        <dbReference type="Google" id="ProtNLM"/>
    </source>
</evidence>
<dbReference type="eggNOG" id="ENOG502ZP0Y">
    <property type="taxonomic scope" value="Bacteria"/>
</dbReference>
<proteinExistence type="predicted"/>
<dbReference type="EMBL" id="ATHI01000030">
    <property type="protein sequence ID" value="EPR30996.1"/>
    <property type="molecule type" value="Genomic_DNA"/>
</dbReference>
<comment type="caution">
    <text evidence="1">The sequence shown here is derived from an EMBL/GenBank/DDBJ whole genome shotgun (WGS) entry which is preliminary data.</text>
</comment>
<dbReference type="Proteomes" id="UP000014975">
    <property type="component" value="Unassembled WGS sequence"/>
</dbReference>
<accession>S7T332</accession>
<protein>
    <recommendedName>
        <fullName evidence="3">DUF4911 domain-containing protein</fullName>
    </recommendedName>
</protein>
<dbReference type="STRING" id="1121439.dsat_1123"/>
<dbReference type="RefSeq" id="WP_020887820.1">
    <property type="nucleotide sequence ID" value="NZ_ATHI01000030.1"/>
</dbReference>
<reference evidence="1 2" key="1">
    <citation type="journal article" date="2013" name="Genome Announc.">
        <title>Draft genome sequences for three mercury-methylating, sulfate-reducing bacteria.</title>
        <authorList>
            <person name="Brown S.D."/>
            <person name="Hurt R.A.Jr."/>
            <person name="Gilmour C.C."/>
            <person name="Elias D.A."/>
        </authorList>
    </citation>
    <scope>NUCLEOTIDE SEQUENCE [LARGE SCALE GENOMIC DNA]</scope>
    <source>
        <strain evidence="1 2">DSM 16529</strain>
    </source>
</reference>
<keyword evidence="2" id="KW-1185">Reference proteome</keyword>
<dbReference type="OrthoDB" id="5472144at2"/>
<sequence length="91" mass="10082">MSRRAPRIPKAPPPPARSGRLYVLLAKADIARFRFLLEARDNLALFTVLDPHRAALKVVFPPDREAEVRAALAQIATEIPLCVVEPRLSSS</sequence>
<evidence type="ECO:0000313" key="2">
    <source>
        <dbReference type="Proteomes" id="UP000014975"/>
    </source>
</evidence>
<evidence type="ECO:0000313" key="1">
    <source>
        <dbReference type="EMBL" id="EPR30996.1"/>
    </source>
</evidence>
<name>S7T332_9BACT</name>
<dbReference type="InterPro" id="IPR032587">
    <property type="entry name" value="DUF4911"/>
</dbReference>
<organism evidence="1 2">
    <name type="scientific">Alkalidesulfovibrio alkalitolerans DSM 16529</name>
    <dbReference type="NCBI Taxonomy" id="1121439"/>
    <lineage>
        <taxon>Bacteria</taxon>
        <taxon>Pseudomonadati</taxon>
        <taxon>Thermodesulfobacteriota</taxon>
        <taxon>Desulfovibrionia</taxon>
        <taxon>Desulfovibrionales</taxon>
        <taxon>Desulfovibrionaceae</taxon>
        <taxon>Alkalidesulfovibrio</taxon>
    </lineage>
</organism>
<gene>
    <name evidence="1" type="ORF">dsat_1123</name>
</gene>
<dbReference type="Pfam" id="PF16256">
    <property type="entry name" value="DUF4911"/>
    <property type="match status" value="1"/>
</dbReference>